<dbReference type="InterPro" id="IPR052339">
    <property type="entry name" value="Fe-S_Maturation_MIP18"/>
</dbReference>
<dbReference type="InterPro" id="IPR017776">
    <property type="entry name" value="FeS_assembly_SufT_put"/>
</dbReference>
<dbReference type="Pfam" id="PF01883">
    <property type="entry name" value="FeS_assembly_P"/>
    <property type="match status" value="1"/>
</dbReference>
<proteinExistence type="predicted"/>
<dbReference type="NCBIfam" id="TIGR03406">
    <property type="entry name" value="FeS_long_SufT"/>
    <property type="match status" value="1"/>
</dbReference>
<dbReference type="OrthoDB" id="9805360at2"/>
<evidence type="ECO:0000313" key="3">
    <source>
        <dbReference type="Proteomes" id="UP000183656"/>
    </source>
</evidence>
<dbReference type="PANTHER" id="PTHR42831:SF1">
    <property type="entry name" value="FE-S PROTEIN MATURATION AUXILIARY FACTOR YITW"/>
    <property type="match status" value="1"/>
</dbReference>
<name>A0A1I7G5M3_9BURK</name>
<dbReference type="RefSeq" id="WP_054254822.1">
    <property type="nucleotide sequence ID" value="NZ_CYIG01000002.1"/>
</dbReference>
<evidence type="ECO:0000259" key="1">
    <source>
        <dbReference type="Pfam" id="PF01883"/>
    </source>
</evidence>
<dbReference type="Gene3D" id="3.30.300.130">
    <property type="entry name" value="Fe-S cluster assembly (FSCA)"/>
    <property type="match status" value="1"/>
</dbReference>
<reference evidence="2 3" key="1">
    <citation type="submission" date="2016-10" db="EMBL/GenBank/DDBJ databases">
        <authorList>
            <person name="de Groot N.N."/>
        </authorList>
    </citation>
    <scope>NUCLEOTIDE SEQUENCE [LARGE SCALE GENOMIC DNA]</scope>
    <source>
        <strain evidence="2 3">R-24608</strain>
    </source>
</reference>
<dbReference type="EMBL" id="FPBX01000004">
    <property type="protein sequence ID" value="SFU43772.1"/>
    <property type="molecule type" value="Genomic_DNA"/>
</dbReference>
<accession>A0A1I7G5M3</accession>
<protein>
    <submittedName>
        <fullName evidence="2">Probable FeS assembly SUF system protein SufT</fullName>
    </submittedName>
</protein>
<gene>
    <name evidence="2" type="ORF">SAMN04489707_100463</name>
</gene>
<dbReference type="AlphaFoldDB" id="A0A1I7G5M3"/>
<sequence>MTHRRPREDVLMRRGVAVEAIPSGAPLTLQAGQLAQITQALGGSFTLAVEGQLVRLKGQDADAIGKQPPAALDIPADLHIDALEPLVWEQLRTCYDPEIPVNIVDLGLVYRVAFEPMDDGSADKVRALIDMTLTAPGCGMGESIANEVCDKVLALPRVGEITVNLVFTPPWDRSKMSEAALLALGL</sequence>
<dbReference type="SUPFAM" id="SSF117916">
    <property type="entry name" value="Fe-S cluster assembly (FSCA) domain-like"/>
    <property type="match status" value="1"/>
</dbReference>
<dbReference type="InterPro" id="IPR034904">
    <property type="entry name" value="FSCA_dom_sf"/>
</dbReference>
<organism evidence="2 3">
    <name type="scientific">Paenacidovorax caeni</name>
    <dbReference type="NCBI Taxonomy" id="343013"/>
    <lineage>
        <taxon>Bacteria</taxon>
        <taxon>Pseudomonadati</taxon>
        <taxon>Pseudomonadota</taxon>
        <taxon>Betaproteobacteria</taxon>
        <taxon>Burkholderiales</taxon>
        <taxon>Comamonadaceae</taxon>
        <taxon>Paenacidovorax</taxon>
    </lineage>
</organism>
<dbReference type="Proteomes" id="UP000183656">
    <property type="component" value="Unassembled WGS sequence"/>
</dbReference>
<dbReference type="InterPro" id="IPR002744">
    <property type="entry name" value="MIP18-like"/>
</dbReference>
<feature type="domain" description="MIP18 family-like" evidence="1">
    <location>
        <begin position="87"/>
        <end position="163"/>
    </location>
</feature>
<dbReference type="STRING" id="343013.SAMN04489707_100463"/>
<keyword evidence="3" id="KW-1185">Reference proteome</keyword>
<dbReference type="PANTHER" id="PTHR42831">
    <property type="entry name" value="FE-S PROTEIN MATURATION AUXILIARY FACTOR YITW"/>
    <property type="match status" value="1"/>
</dbReference>
<evidence type="ECO:0000313" key="2">
    <source>
        <dbReference type="EMBL" id="SFU43772.1"/>
    </source>
</evidence>